<dbReference type="InterPro" id="IPR057670">
    <property type="entry name" value="SH3_retrovirus"/>
</dbReference>
<proteinExistence type="predicted"/>
<dbReference type="PANTHER" id="PTHR42648">
    <property type="entry name" value="TRANSPOSASE, PUTATIVE-RELATED"/>
    <property type="match status" value="1"/>
</dbReference>
<evidence type="ECO:0000313" key="4">
    <source>
        <dbReference type="Proteomes" id="UP000288805"/>
    </source>
</evidence>
<evidence type="ECO:0000259" key="2">
    <source>
        <dbReference type="Pfam" id="PF25597"/>
    </source>
</evidence>
<feature type="region of interest" description="Disordered" evidence="1">
    <location>
        <begin position="183"/>
        <end position="206"/>
    </location>
</feature>
<accession>A0A438EIT3</accession>
<feature type="domain" description="Retroviral polymerase SH3-like" evidence="2">
    <location>
        <begin position="58"/>
        <end position="109"/>
    </location>
</feature>
<sequence length="301" mass="34442">MLSSSKFPKFLWTETFKIAVYILNRVPTKDVPKTPFELMKGWKLSLRHMRVWGCSSEVRIYNPQEKKLDPITISGYFIGYAEKSKGYRFYCPSHNTRIAESRNVKFLEYDLVNGSDQFRNIGPHSRVASSPAQSRHLQQETKVEDLSIKGEEESTSSRNHSIDLSDESAAAMAACRDQIAENSFQKQQPNRPIVSDIDHTKSQPSTSSDRLFIVHNTPQVQSGVERTITEVQPVIEVPQVVDNILVDQVDQELSDTSKQQVEPFLKRYWCNLNKDEMRSMKCNDVWDLVELPIGVKVIGCK</sequence>
<dbReference type="AlphaFoldDB" id="A0A438EIT3"/>
<organism evidence="3 4">
    <name type="scientific">Vitis vinifera</name>
    <name type="common">Grape</name>
    <dbReference type="NCBI Taxonomy" id="29760"/>
    <lineage>
        <taxon>Eukaryota</taxon>
        <taxon>Viridiplantae</taxon>
        <taxon>Streptophyta</taxon>
        <taxon>Embryophyta</taxon>
        <taxon>Tracheophyta</taxon>
        <taxon>Spermatophyta</taxon>
        <taxon>Magnoliopsida</taxon>
        <taxon>eudicotyledons</taxon>
        <taxon>Gunneridae</taxon>
        <taxon>Pentapetalae</taxon>
        <taxon>rosids</taxon>
        <taxon>Vitales</taxon>
        <taxon>Vitaceae</taxon>
        <taxon>Viteae</taxon>
        <taxon>Vitis</taxon>
    </lineage>
</organism>
<evidence type="ECO:0000313" key="3">
    <source>
        <dbReference type="EMBL" id="RVW47535.1"/>
    </source>
</evidence>
<dbReference type="InterPro" id="IPR039537">
    <property type="entry name" value="Retrotran_Ty1/copia-like"/>
</dbReference>
<dbReference type="EMBL" id="QGNW01001279">
    <property type="protein sequence ID" value="RVW47535.1"/>
    <property type="molecule type" value="Genomic_DNA"/>
</dbReference>
<comment type="caution">
    <text evidence="3">The sequence shown here is derived from an EMBL/GenBank/DDBJ whole genome shotgun (WGS) entry which is preliminary data.</text>
</comment>
<feature type="compositionally biased region" description="Basic and acidic residues" evidence="1">
    <location>
        <begin position="137"/>
        <end position="152"/>
    </location>
</feature>
<dbReference type="Pfam" id="PF25597">
    <property type="entry name" value="SH3_retrovirus"/>
    <property type="match status" value="1"/>
</dbReference>
<reference evidence="3 4" key="1">
    <citation type="journal article" date="2018" name="PLoS Genet.">
        <title>Population sequencing reveals clonal diversity and ancestral inbreeding in the grapevine cultivar Chardonnay.</title>
        <authorList>
            <person name="Roach M.J."/>
            <person name="Johnson D.L."/>
            <person name="Bohlmann J."/>
            <person name="van Vuuren H.J."/>
            <person name="Jones S.J."/>
            <person name="Pretorius I.S."/>
            <person name="Schmidt S.A."/>
            <person name="Borneman A.R."/>
        </authorList>
    </citation>
    <scope>NUCLEOTIDE SEQUENCE [LARGE SCALE GENOMIC DNA]</scope>
    <source>
        <strain evidence="4">cv. Chardonnay</strain>
        <tissue evidence="3">Leaf</tissue>
    </source>
</reference>
<dbReference type="Proteomes" id="UP000288805">
    <property type="component" value="Unassembled WGS sequence"/>
</dbReference>
<gene>
    <name evidence="3" type="primary">POLX_3311</name>
    <name evidence="3" type="ORF">CK203_073700</name>
</gene>
<protein>
    <submittedName>
        <fullName evidence="3">Retrovirus-related Pol polyprotein from transposon TNT 1-94</fullName>
    </submittedName>
</protein>
<evidence type="ECO:0000256" key="1">
    <source>
        <dbReference type="SAM" id="MobiDB-lite"/>
    </source>
</evidence>
<feature type="compositionally biased region" description="Polar residues" evidence="1">
    <location>
        <begin position="127"/>
        <end position="136"/>
    </location>
</feature>
<name>A0A438EIT3_VITVI</name>
<feature type="region of interest" description="Disordered" evidence="1">
    <location>
        <begin position="122"/>
        <end position="163"/>
    </location>
</feature>
<dbReference type="PANTHER" id="PTHR42648:SF28">
    <property type="entry name" value="TRANSPOSON-ENCODED PROTEIN WITH RIBONUCLEASE H-LIKE AND RETROVIRUS ZINC FINGER-LIKE DOMAINS"/>
    <property type="match status" value="1"/>
</dbReference>